<evidence type="ECO:0000259" key="3">
    <source>
        <dbReference type="SMART" id="SM00903"/>
    </source>
</evidence>
<comment type="caution">
    <text evidence="4">The sequence shown here is derived from an EMBL/GenBank/DDBJ whole genome shotgun (WGS) entry which is preliminary data.</text>
</comment>
<dbReference type="PANTHER" id="PTHR30466:SF1">
    <property type="entry name" value="FMN REDUCTASE (NADH) RUTF"/>
    <property type="match status" value="1"/>
</dbReference>
<feature type="domain" description="Flavin reductase like" evidence="3">
    <location>
        <begin position="34"/>
        <end position="178"/>
    </location>
</feature>
<organism evidence="4 5">
    <name type="scientific">Nocardiopsis composta</name>
    <dbReference type="NCBI Taxonomy" id="157465"/>
    <lineage>
        <taxon>Bacteria</taxon>
        <taxon>Bacillati</taxon>
        <taxon>Actinomycetota</taxon>
        <taxon>Actinomycetes</taxon>
        <taxon>Streptosporangiales</taxon>
        <taxon>Nocardiopsidaceae</taxon>
        <taxon>Nocardiopsis</taxon>
    </lineage>
</organism>
<dbReference type="SUPFAM" id="SSF50475">
    <property type="entry name" value="FMN-binding split barrel"/>
    <property type="match status" value="1"/>
</dbReference>
<dbReference type="GO" id="GO:0006208">
    <property type="term" value="P:pyrimidine nucleobase catabolic process"/>
    <property type="evidence" value="ECO:0007669"/>
    <property type="project" value="TreeGrafter"/>
</dbReference>
<feature type="region of interest" description="Disordered" evidence="2">
    <location>
        <begin position="1"/>
        <end position="25"/>
    </location>
</feature>
<keyword evidence="1" id="KW-0560">Oxidoreductase</keyword>
<dbReference type="Proteomes" id="UP000572635">
    <property type="component" value="Unassembled WGS sequence"/>
</dbReference>
<reference evidence="4 5" key="1">
    <citation type="submission" date="2020-08" db="EMBL/GenBank/DDBJ databases">
        <title>Sequencing the genomes of 1000 actinobacteria strains.</title>
        <authorList>
            <person name="Klenk H.-P."/>
        </authorList>
    </citation>
    <scope>NUCLEOTIDE SEQUENCE [LARGE SCALE GENOMIC DNA]</scope>
    <source>
        <strain evidence="4 5">DSM 44551</strain>
    </source>
</reference>
<protein>
    <submittedName>
        <fullName evidence="4">Flavin reductase (DIM6/NTAB) family NADH-FMN oxidoreductase RutF</fullName>
    </submittedName>
</protein>
<dbReference type="EMBL" id="JACHDB010000001">
    <property type="protein sequence ID" value="MBB5431313.1"/>
    <property type="molecule type" value="Genomic_DNA"/>
</dbReference>
<dbReference type="AlphaFoldDB" id="A0A7W8QK68"/>
<dbReference type="GO" id="GO:0042602">
    <property type="term" value="F:riboflavin reductase (NADPH) activity"/>
    <property type="evidence" value="ECO:0007669"/>
    <property type="project" value="TreeGrafter"/>
</dbReference>
<dbReference type="InterPro" id="IPR012349">
    <property type="entry name" value="Split_barrel_FMN-bd"/>
</dbReference>
<proteinExistence type="predicted"/>
<dbReference type="Gene3D" id="2.30.110.10">
    <property type="entry name" value="Electron Transport, Fmn-binding Protein, Chain A"/>
    <property type="match status" value="1"/>
</dbReference>
<dbReference type="InterPro" id="IPR002563">
    <property type="entry name" value="Flavin_Rdtase-like_dom"/>
</dbReference>
<dbReference type="Pfam" id="PF01613">
    <property type="entry name" value="Flavin_Reduct"/>
    <property type="match status" value="1"/>
</dbReference>
<dbReference type="GO" id="GO:0010181">
    <property type="term" value="F:FMN binding"/>
    <property type="evidence" value="ECO:0007669"/>
    <property type="project" value="InterPro"/>
</dbReference>
<dbReference type="RefSeq" id="WP_184390870.1">
    <property type="nucleotide sequence ID" value="NZ_JACHDB010000001.1"/>
</dbReference>
<dbReference type="SMART" id="SM00903">
    <property type="entry name" value="Flavin_Reduct"/>
    <property type="match status" value="1"/>
</dbReference>
<gene>
    <name evidence="4" type="ORF">HDA36_001397</name>
</gene>
<accession>A0A7W8QK68</accession>
<evidence type="ECO:0000256" key="2">
    <source>
        <dbReference type="SAM" id="MobiDB-lite"/>
    </source>
</evidence>
<dbReference type="InterPro" id="IPR050268">
    <property type="entry name" value="NADH-dep_flavin_reductase"/>
</dbReference>
<evidence type="ECO:0000313" key="4">
    <source>
        <dbReference type="EMBL" id="MBB5431313.1"/>
    </source>
</evidence>
<evidence type="ECO:0000313" key="5">
    <source>
        <dbReference type="Proteomes" id="UP000572635"/>
    </source>
</evidence>
<sequence length="183" mass="19342">MTGPARVRESPTPPAHRRGDGRPDVGADAFRRALAAHPAGVVVVTADSGGRPVGLTATSFTSVSLDPPLVAFYIAATSSTWPHLRGAGQFAVNLLTEDQRDLAARFARRGGDRFAPPTEWTPGPGGTPLLGGAAAHLLCRSERTEEVGDHWLVVGRVRSADVHRPTRPLLYHQGGFGALHPLP</sequence>
<evidence type="ECO:0000256" key="1">
    <source>
        <dbReference type="ARBA" id="ARBA00023002"/>
    </source>
</evidence>
<name>A0A7W8QK68_9ACTN</name>
<keyword evidence="5" id="KW-1185">Reference proteome</keyword>
<dbReference type="PANTHER" id="PTHR30466">
    <property type="entry name" value="FLAVIN REDUCTASE"/>
    <property type="match status" value="1"/>
</dbReference>